<protein>
    <recommendedName>
        <fullName evidence="4">RRM domain-containing protein</fullName>
    </recommendedName>
</protein>
<evidence type="ECO:0000259" key="4">
    <source>
        <dbReference type="PROSITE" id="PS50102"/>
    </source>
</evidence>
<gene>
    <name evidence="5" type="ORF">SADUNF_Sadunf08G0021100</name>
</gene>
<evidence type="ECO:0000313" key="6">
    <source>
        <dbReference type="Proteomes" id="UP000657918"/>
    </source>
</evidence>
<keyword evidence="2 3" id="KW-0694">RNA-binding</keyword>
<keyword evidence="6" id="KW-1185">Reference proteome</keyword>
<dbReference type="OrthoDB" id="19742at2759"/>
<organism evidence="5 6">
    <name type="scientific">Salix dunnii</name>
    <dbReference type="NCBI Taxonomy" id="1413687"/>
    <lineage>
        <taxon>Eukaryota</taxon>
        <taxon>Viridiplantae</taxon>
        <taxon>Streptophyta</taxon>
        <taxon>Embryophyta</taxon>
        <taxon>Tracheophyta</taxon>
        <taxon>Spermatophyta</taxon>
        <taxon>Magnoliopsida</taxon>
        <taxon>eudicotyledons</taxon>
        <taxon>Gunneridae</taxon>
        <taxon>Pentapetalae</taxon>
        <taxon>rosids</taxon>
        <taxon>fabids</taxon>
        <taxon>Malpighiales</taxon>
        <taxon>Salicaceae</taxon>
        <taxon>Saliceae</taxon>
        <taxon>Salix</taxon>
    </lineage>
</organism>
<dbReference type="Proteomes" id="UP000657918">
    <property type="component" value="Chromosome 8"/>
</dbReference>
<evidence type="ECO:0000256" key="3">
    <source>
        <dbReference type="PROSITE-ProRule" id="PRU00176"/>
    </source>
</evidence>
<dbReference type="SUPFAM" id="SSF54928">
    <property type="entry name" value="RNA-binding domain, RBD"/>
    <property type="match status" value="1"/>
</dbReference>
<dbReference type="PANTHER" id="PTHR24012">
    <property type="entry name" value="RNA BINDING PROTEIN"/>
    <property type="match status" value="1"/>
</dbReference>
<dbReference type="SMART" id="SM00360">
    <property type="entry name" value="RRM"/>
    <property type="match status" value="1"/>
</dbReference>
<accession>A0A835JX43</accession>
<reference evidence="5 6" key="1">
    <citation type="submission" date="2020-10" db="EMBL/GenBank/DDBJ databases">
        <title>Plant Genome Project.</title>
        <authorList>
            <person name="Zhang R.-G."/>
        </authorList>
    </citation>
    <scope>NUCLEOTIDE SEQUENCE [LARGE SCALE GENOMIC DNA]</scope>
    <source>
        <strain evidence="5">FAFU-HL-1</strain>
        <tissue evidence="5">Leaf</tissue>
    </source>
</reference>
<evidence type="ECO:0000256" key="2">
    <source>
        <dbReference type="ARBA" id="ARBA00022884"/>
    </source>
</evidence>
<dbReference type="GO" id="GO:0003723">
    <property type="term" value="F:RNA binding"/>
    <property type="evidence" value="ECO:0007669"/>
    <property type="project" value="UniProtKB-UniRule"/>
</dbReference>
<dbReference type="InterPro" id="IPR012677">
    <property type="entry name" value="Nucleotide-bd_a/b_plait_sf"/>
</dbReference>
<feature type="domain" description="RRM" evidence="4">
    <location>
        <begin position="4"/>
        <end position="73"/>
    </location>
</feature>
<dbReference type="Gene3D" id="3.30.70.330">
    <property type="match status" value="1"/>
</dbReference>
<name>A0A835JX43_9ROSI</name>
<sequence length="73" mass="8245">MKFDNVYVKNPTESTIDEDLKNVFTKHGAIISVVVMRDADSKSKGFEFVNFEKVEDVAEALKTFNGKEIDDAE</sequence>
<dbReference type="Pfam" id="PF00076">
    <property type="entry name" value="RRM_1"/>
    <property type="match status" value="1"/>
</dbReference>
<dbReference type="InterPro" id="IPR000504">
    <property type="entry name" value="RRM_dom"/>
</dbReference>
<keyword evidence="1" id="KW-0677">Repeat</keyword>
<dbReference type="AlphaFoldDB" id="A0A835JX43"/>
<evidence type="ECO:0000256" key="1">
    <source>
        <dbReference type="ARBA" id="ARBA00022737"/>
    </source>
</evidence>
<dbReference type="EMBL" id="JADGMS010000008">
    <property type="protein sequence ID" value="KAF9676616.1"/>
    <property type="molecule type" value="Genomic_DNA"/>
</dbReference>
<dbReference type="InterPro" id="IPR035979">
    <property type="entry name" value="RBD_domain_sf"/>
</dbReference>
<dbReference type="PROSITE" id="PS50102">
    <property type="entry name" value="RRM"/>
    <property type="match status" value="1"/>
</dbReference>
<proteinExistence type="predicted"/>
<comment type="caution">
    <text evidence="5">The sequence shown here is derived from an EMBL/GenBank/DDBJ whole genome shotgun (WGS) entry which is preliminary data.</text>
</comment>
<evidence type="ECO:0000313" key="5">
    <source>
        <dbReference type="EMBL" id="KAF9676616.1"/>
    </source>
</evidence>